<dbReference type="AlphaFoldDB" id="X1MES2"/>
<gene>
    <name evidence="1" type="ORF">S06H3_16418</name>
</gene>
<feature type="non-terminal residue" evidence="1">
    <location>
        <position position="1"/>
    </location>
</feature>
<evidence type="ECO:0000313" key="1">
    <source>
        <dbReference type="EMBL" id="GAI16566.1"/>
    </source>
</evidence>
<reference evidence="1" key="1">
    <citation type="journal article" date="2014" name="Front. Microbiol.">
        <title>High frequency of phylogenetically diverse reductive dehalogenase-homologous genes in deep subseafloor sedimentary metagenomes.</title>
        <authorList>
            <person name="Kawai M."/>
            <person name="Futagami T."/>
            <person name="Toyoda A."/>
            <person name="Takaki Y."/>
            <person name="Nishi S."/>
            <person name="Hori S."/>
            <person name="Arai W."/>
            <person name="Tsubouchi T."/>
            <person name="Morono Y."/>
            <person name="Uchiyama I."/>
            <person name="Ito T."/>
            <person name="Fujiyama A."/>
            <person name="Inagaki F."/>
            <person name="Takami H."/>
        </authorList>
    </citation>
    <scope>NUCLEOTIDE SEQUENCE</scope>
    <source>
        <strain evidence="1">Expedition CK06-06</strain>
    </source>
</reference>
<dbReference type="Gene3D" id="3.40.50.2000">
    <property type="entry name" value="Glycogen Phosphorylase B"/>
    <property type="match status" value="1"/>
</dbReference>
<organism evidence="1">
    <name type="scientific">marine sediment metagenome</name>
    <dbReference type="NCBI Taxonomy" id="412755"/>
    <lineage>
        <taxon>unclassified sequences</taxon>
        <taxon>metagenomes</taxon>
        <taxon>ecological metagenomes</taxon>
    </lineage>
</organism>
<name>X1MES2_9ZZZZ</name>
<protein>
    <recommendedName>
        <fullName evidence="2">Glycosyl transferase family 1 domain-containing protein</fullName>
    </recommendedName>
</protein>
<dbReference type="SUPFAM" id="SSF53756">
    <property type="entry name" value="UDP-Glycosyltransferase/glycogen phosphorylase"/>
    <property type="match status" value="1"/>
</dbReference>
<accession>X1MES2</accession>
<evidence type="ECO:0008006" key="2">
    <source>
        <dbReference type="Google" id="ProtNLM"/>
    </source>
</evidence>
<comment type="caution">
    <text evidence="1">The sequence shown here is derived from an EMBL/GenBank/DDBJ whole genome shotgun (WGS) entry which is preliminary data.</text>
</comment>
<proteinExistence type="predicted"/>
<dbReference type="EMBL" id="BARV01008123">
    <property type="protein sequence ID" value="GAI16566.1"/>
    <property type="molecule type" value="Genomic_DNA"/>
</dbReference>
<sequence length="341" mass="39003">IVAEELRFLTPEFETVDIDIVYNGIPAYQISVTDKLKSKEKLQWYCEKLLGYKPDFVFTHVTRLIQSKGLWRDLQVLYTIEKDFRTRGKTGVLFVLSTEVSPRRRCDIYNMESAYDWPVAHREGWPDLSGGEANFYTAVQEFNARSRNIKIIFVNQFGFTPDNCGERMPKDMEFMDIRKGSDVEFGQSIYEPFGIAQVEPLTFGGICVVSGVSGCAGFLRDVTGAENVKNIIIADYTNLNGNDYADTEKEPQTQGNTFVKPDPLRIGWSMREQIEAIESEKVAMQIIQRLAKNESEIENMLQTGHRIAKNMSWDVAVKNYLLPSLQKALDKHRSQTIYTKT</sequence>